<reference evidence="1" key="1">
    <citation type="submission" date="2019-08" db="EMBL/GenBank/DDBJ databases">
        <title>The genome of the North American firefly Photinus pyralis.</title>
        <authorList>
            <consortium name="Photinus pyralis genome working group"/>
            <person name="Fallon T.R."/>
            <person name="Sander Lower S.E."/>
            <person name="Weng J.-K."/>
        </authorList>
    </citation>
    <scope>NUCLEOTIDE SEQUENCE</scope>
    <source>
        <strain evidence="1">TRF0915ILg1</strain>
        <tissue evidence="1">Whole body</tissue>
    </source>
</reference>
<dbReference type="OrthoDB" id="8194670at2759"/>
<evidence type="ECO:0000313" key="1">
    <source>
        <dbReference type="EMBL" id="KAF2885379.1"/>
    </source>
</evidence>
<dbReference type="AlphaFoldDB" id="A0A8K0CFS4"/>
<evidence type="ECO:0000313" key="2">
    <source>
        <dbReference type="Proteomes" id="UP000801492"/>
    </source>
</evidence>
<dbReference type="Proteomes" id="UP000801492">
    <property type="component" value="Unassembled WGS sequence"/>
</dbReference>
<gene>
    <name evidence="1" type="ORF">ILUMI_20777</name>
</gene>
<keyword evidence="2" id="KW-1185">Reference proteome</keyword>
<proteinExistence type="predicted"/>
<dbReference type="EMBL" id="VTPC01089961">
    <property type="protein sequence ID" value="KAF2885379.1"/>
    <property type="molecule type" value="Genomic_DNA"/>
</dbReference>
<comment type="caution">
    <text evidence="1">The sequence shown here is derived from an EMBL/GenBank/DDBJ whole genome shotgun (WGS) entry which is preliminary data.</text>
</comment>
<organism evidence="1 2">
    <name type="scientific">Ignelater luminosus</name>
    <name type="common">Cucubano</name>
    <name type="synonym">Pyrophorus luminosus</name>
    <dbReference type="NCBI Taxonomy" id="2038154"/>
    <lineage>
        <taxon>Eukaryota</taxon>
        <taxon>Metazoa</taxon>
        <taxon>Ecdysozoa</taxon>
        <taxon>Arthropoda</taxon>
        <taxon>Hexapoda</taxon>
        <taxon>Insecta</taxon>
        <taxon>Pterygota</taxon>
        <taxon>Neoptera</taxon>
        <taxon>Endopterygota</taxon>
        <taxon>Coleoptera</taxon>
        <taxon>Polyphaga</taxon>
        <taxon>Elateriformia</taxon>
        <taxon>Elateroidea</taxon>
        <taxon>Elateridae</taxon>
        <taxon>Agrypninae</taxon>
        <taxon>Pyrophorini</taxon>
        <taxon>Ignelater</taxon>
    </lineage>
</organism>
<accession>A0A8K0CFS4</accession>
<sequence length="176" mass="20218">MAKGDAKSTIQHVVKEGRRRTTVSRIIKRYKDTGKTEYALIPGRPISKQMLKTQKKIETLFTKCPTTSLRIVAKKLNIPKSTGRLEEKELGQFSYYEQECIKELHSDKEMLTEGLKQLYMPENNPDFIAFMEFHFYVQGAHMDAVDIRELAEVFAEAVINHYKEVGGDTSGQEELN</sequence>
<name>A0A8K0CFS4_IGNLU</name>
<protein>
    <submittedName>
        <fullName evidence="1">Uncharacterized protein</fullName>
    </submittedName>
</protein>